<dbReference type="Proteomes" id="UP000076976">
    <property type="component" value="Unassembled WGS sequence"/>
</dbReference>
<evidence type="ECO:0000313" key="9">
    <source>
        <dbReference type="Proteomes" id="UP000076976"/>
    </source>
</evidence>
<dbReference type="EMBL" id="LQZG01000003">
    <property type="protein sequence ID" value="OAB86856.1"/>
    <property type="molecule type" value="Genomic_DNA"/>
</dbReference>
<evidence type="ECO:0000256" key="6">
    <source>
        <dbReference type="SAM" id="Phobius"/>
    </source>
</evidence>
<comment type="subcellular location">
    <subcellularLocation>
        <location evidence="1">Cell membrane</location>
        <topology evidence="1">Multi-pass membrane protein</topology>
    </subcellularLocation>
</comment>
<dbReference type="InterPro" id="IPR010432">
    <property type="entry name" value="RDD"/>
</dbReference>
<dbReference type="InterPro" id="IPR051791">
    <property type="entry name" value="Pra-immunoreactive"/>
</dbReference>
<organism evidence="8 9">
    <name type="scientific">Janibacter melonis</name>
    <dbReference type="NCBI Taxonomy" id="262209"/>
    <lineage>
        <taxon>Bacteria</taxon>
        <taxon>Bacillati</taxon>
        <taxon>Actinomycetota</taxon>
        <taxon>Actinomycetes</taxon>
        <taxon>Micrococcales</taxon>
        <taxon>Intrasporangiaceae</taxon>
        <taxon>Janibacter</taxon>
    </lineage>
</organism>
<evidence type="ECO:0000256" key="1">
    <source>
        <dbReference type="ARBA" id="ARBA00004651"/>
    </source>
</evidence>
<dbReference type="PANTHER" id="PTHR36115">
    <property type="entry name" value="PROLINE-RICH ANTIGEN HOMOLOG-RELATED"/>
    <property type="match status" value="1"/>
</dbReference>
<dbReference type="Pfam" id="PF06271">
    <property type="entry name" value="RDD"/>
    <property type="match status" value="1"/>
</dbReference>
<keyword evidence="3 6" id="KW-0812">Transmembrane</keyword>
<accession>A0A176QB06</accession>
<feature type="transmembrane region" description="Helical" evidence="6">
    <location>
        <begin position="86"/>
        <end position="106"/>
    </location>
</feature>
<dbReference type="GO" id="GO:0005886">
    <property type="term" value="C:plasma membrane"/>
    <property type="evidence" value="ECO:0007669"/>
    <property type="project" value="UniProtKB-SubCell"/>
</dbReference>
<evidence type="ECO:0000256" key="2">
    <source>
        <dbReference type="ARBA" id="ARBA00022475"/>
    </source>
</evidence>
<keyword evidence="2" id="KW-1003">Cell membrane</keyword>
<dbReference type="AlphaFoldDB" id="A0A176QB06"/>
<dbReference type="RefSeq" id="WP_068275166.1">
    <property type="nucleotide sequence ID" value="NZ_CAJFZZ010000042.1"/>
</dbReference>
<keyword evidence="9" id="KW-1185">Reference proteome</keyword>
<name>A0A176QB06_9MICO</name>
<dbReference type="PANTHER" id="PTHR36115:SF6">
    <property type="entry name" value="PROLINE-RICH ANTIGEN HOMOLOG"/>
    <property type="match status" value="1"/>
</dbReference>
<feature type="transmembrane region" description="Helical" evidence="6">
    <location>
        <begin position="21"/>
        <end position="39"/>
    </location>
</feature>
<reference evidence="8 9" key="1">
    <citation type="submission" date="2016-01" db="EMBL/GenBank/DDBJ databases">
        <title>Janibacter melonis strain CD11_4 genome sequencing and assembly.</title>
        <authorList>
            <person name="Nair G.R."/>
            <person name="Kaur G."/>
            <person name="Chander A.M."/>
            <person name="Mayilraj S."/>
        </authorList>
    </citation>
    <scope>NUCLEOTIDE SEQUENCE [LARGE SCALE GENOMIC DNA]</scope>
    <source>
        <strain evidence="8 9">CD11-4</strain>
    </source>
</reference>
<keyword evidence="5 6" id="KW-0472">Membrane</keyword>
<feature type="domain" description="RDD" evidence="7">
    <location>
        <begin position="10"/>
        <end position="120"/>
    </location>
</feature>
<proteinExistence type="predicted"/>
<gene>
    <name evidence="8" type="ORF">AWH69_10580</name>
</gene>
<sequence>MTSSTSTPRPAGLGRRLVGIVIDWAACLAITFGLIGQVVDITPTGQSFYPLLVLFVEHVLLVTFAGGSLGHRVLGMQVVPVARPRISVVQGVVRAALLCIVIPAVVTDRDNVGLHDRAAGTRLVRV</sequence>
<comment type="caution">
    <text evidence="8">The sequence shown here is derived from an EMBL/GenBank/DDBJ whole genome shotgun (WGS) entry which is preliminary data.</text>
</comment>
<evidence type="ECO:0000313" key="8">
    <source>
        <dbReference type="EMBL" id="OAB86856.1"/>
    </source>
</evidence>
<evidence type="ECO:0000256" key="4">
    <source>
        <dbReference type="ARBA" id="ARBA00022989"/>
    </source>
</evidence>
<evidence type="ECO:0000259" key="7">
    <source>
        <dbReference type="Pfam" id="PF06271"/>
    </source>
</evidence>
<evidence type="ECO:0000256" key="3">
    <source>
        <dbReference type="ARBA" id="ARBA00022692"/>
    </source>
</evidence>
<dbReference type="STRING" id="262209.AWH69_10580"/>
<protein>
    <recommendedName>
        <fullName evidence="7">RDD domain-containing protein</fullName>
    </recommendedName>
</protein>
<feature type="transmembrane region" description="Helical" evidence="6">
    <location>
        <begin position="51"/>
        <end position="74"/>
    </location>
</feature>
<keyword evidence="4 6" id="KW-1133">Transmembrane helix</keyword>
<evidence type="ECO:0000256" key="5">
    <source>
        <dbReference type="ARBA" id="ARBA00023136"/>
    </source>
</evidence>